<evidence type="ECO:0000256" key="2">
    <source>
        <dbReference type="ARBA" id="ARBA00008034"/>
    </source>
</evidence>
<reference evidence="8 9" key="1">
    <citation type="journal article" date="2016" name="Nat. Commun.">
        <title>Thousands of microbial genomes shed light on interconnected biogeochemical processes in an aquifer system.</title>
        <authorList>
            <person name="Anantharaman K."/>
            <person name="Brown C.T."/>
            <person name="Hug L.A."/>
            <person name="Sharon I."/>
            <person name="Castelle C.J."/>
            <person name="Probst A.J."/>
            <person name="Thomas B.C."/>
            <person name="Singh A."/>
            <person name="Wilkins M.J."/>
            <person name="Karaoz U."/>
            <person name="Brodie E.L."/>
            <person name="Williams K.H."/>
            <person name="Hubbard S.S."/>
            <person name="Banfield J.F."/>
        </authorList>
    </citation>
    <scope>NUCLEOTIDE SEQUENCE [LARGE SCALE GENOMIC DNA]</scope>
</reference>
<dbReference type="STRING" id="1798002.A2478_03265"/>
<comment type="similarity">
    <text evidence="2 6">Belongs to the ABC-3 integral membrane protein family.</text>
</comment>
<evidence type="ECO:0008006" key="10">
    <source>
        <dbReference type="Google" id="ProtNLM"/>
    </source>
</evidence>
<dbReference type="InterPro" id="IPR001626">
    <property type="entry name" value="ABC_TroCD"/>
</dbReference>
<dbReference type="GO" id="GO:0010043">
    <property type="term" value="P:response to zinc ion"/>
    <property type="evidence" value="ECO:0007669"/>
    <property type="project" value="TreeGrafter"/>
</dbReference>
<feature type="transmembrane region" description="Helical" evidence="7">
    <location>
        <begin position="171"/>
        <end position="189"/>
    </location>
</feature>
<keyword evidence="4 7" id="KW-1133">Transmembrane helix</keyword>
<proteinExistence type="inferred from homology"/>
<feature type="transmembrane region" description="Helical" evidence="7">
    <location>
        <begin position="219"/>
        <end position="240"/>
    </location>
</feature>
<dbReference type="GO" id="GO:0055085">
    <property type="term" value="P:transmembrane transport"/>
    <property type="evidence" value="ECO:0007669"/>
    <property type="project" value="InterPro"/>
</dbReference>
<keyword evidence="5 7" id="KW-0472">Membrane</keyword>
<evidence type="ECO:0000313" key="8">
    <source>
        <dbReference type="EMBL" id="OGF32316.1"/>
    </source>
</evidence>
<evidence type="ECO:0000256" key="4">
    <source>
        <dbReference type="ARBA" id="ARBA00022989"/>
    </source>
</evidence>
<comment type="subcellular location">
    <subcellularLocation>
        <location evidence="6">Cell membrane</location>
        <topology evidence="6">Multi-pass membrane protein</topology>
    </subcellularLocation>
    <subcellularLocation>
        <location evidence="1">Membrane</location>
        <topology evidence="1">Multi-pass membrane protein</topology>
    </subcellularLocation>
</comment>
<dbReference type="SUPFAM" id="SSF81345">
    <property type="entry name" value="ABC transporter involved in vitamin B12 uptake, BtuC"/>
    <property type="match status" value="1"/>
</dbReference>
<evidence type="ECO:0000256" key="1">
    <source>
        <dbReference type="ARBA" id="ARBA00004141"/>
    </source>
</evidence>
<sequence>MLEFLQYPFMIRAIVSGAFIAVLLGWLGTFVVTRKMSLIGDGIAHASLAGIALALLLGWMPIPTAVIFAVFIAALIYLLEKKTRISSDMAIAVIFTTGMALGIVLLHFYQGYQPELLSYLFGNILAINSYDLFNIIVIGVIILICLFIFYRKILFSTFDPVGAYLSGIKPWVYDLVLYIATAVSIVLSIKLIGIILVSALLVTPSAIARLFVKSFKGFTLLTILLSVFIVIAGLILSYYLDLPSGAVIVLTGTISFIVGYLISLILKKIKS</sequence>
<keyword evidence="6" id="KW-0813">Transport</keyword>
<evidence type="ECO:0000313" key="9">
    <source>
        <dbReference type="Proteomes" id="UP000179001"/>
    </source>
</evidence>
<dbReference type="PANTHER" id="PTHR30477">
    <property type="entry name" value="ABC-TRANSPORTER METAL-BINDING PROTEIN"/>
    <property type="match status" value="1"/>
</dbReference>
<dbReference type="Proteomes" id="UP000179001">
    <property type="component" value="Unassembled WGS sequence"/>
</dbReference>
<keyword evidence="3 6" id="KW-0812">Transmembrane</keyword>
<accession>A0A1F5T0Q2</accession>
<organism evidence="8 9">
    <name type="scientific">Candidatus Falkowbacteria bacterium RIFOXYC2_FULL_36_12</name>
    <dbReference type="NCBI Taxonomy" id="1798002"/>
    <lineage>
        <taxon>Bacteria</taxon>
        <taxon>Candidatus Falkowiibacteriota</taxon>
    </lineage>
</organism>
<comment type="caution">
    <text evidence="8">The sequence shown here is derived from an EMBL/GenBank/DDBJ whole genome shotgun (WGS) entry which is preliminary data.</text>
</comment>
<name>A0A1F5T0Q2_9BACT</name>
<feature type="transmembrane region" description="Helical" evidence="7">
    <location>
        <begin position="246"/>
        <end position="266"/>
    </location>
</feature>
<evidence type="ECO:0000256" key="6">
    <source>
        <dbReference type="RuleBase" id="RU003943"/>
    </source>
</evidence>
<feature type="transmembrane region" description="Helical" evidence="7">
    <location>
        <begin position="62"/>
        <end position="79"/>
    </location>
</feature>
<dbReference type="GO" id="GO:0043190">
    <property type="term" value="C:ATP-binding cassette (ABC) transporter complex"/>
    <property type="evidence" value="ECO:0007669"/>
    <property type="project" value="InterPro"/>
</dbReference>
<dbReference type="AlphaFoldDB" id="A0A1F5T0Q2"/>
<feature type="transmembrane region" description="Helical" evidence="7">
    <location>
        <begin position="6"/>
        <end position="26"/>
    </location>
</feature>
<dbReference type="PANTHER" id="PTHR30477:SF0">
    <property type="entry name" value="METAL TRANSPORT SYSTEM MEMBRANE PROTEIN TM_0125-RELATED"/>
    <property type="match status" value="1"/>
</dbReference>
<evidence type="ECO:0000256" key="5">
    <source>
        <dbReference type="ARBA" id="ARBA00023136"/>
    </source>
</evidence>
<feature type="transmembrane region" description="Helical" evidence="7">
    <location>
        <begin position="132"/>
        <end position="150"/>
    </location>
</feature>
<dbReference type="EMBL" id="MFGJ01000006">
    <property type="protein sequence ID" value="OGF32316.1"/>
    <property type="molecule type" value="Genomic_DNA"/>
</dbReference>
<dbReference type="Gene3D" id="1.10.3470.10">
    <property type="entry name" value="ABC transporter involved in vitamin B12 uptake, BtuC"/>
    <property type="match status" value="1"/>
</dbReference>
<evidence type="ECO:0000256" key="3">
    <source>
        <dbReference type="ARBA" id="ARBA00022692"/>
    </source>
</evidence>
<gene>
    <name evidence="8" type="ORF">A2478_03265</name>
</gene>
<protein>
    <recommendedName>
        <fullName evidence="10">ABC transporter</fullName>
    </recommendedName>
</protein>
<dbReference type="InterPro" id="IPR037294">
    <property type="entry name" value="ABC_BtuC-like"/>
</dbReference>
<dbReference type="Pfam" id="PF00950">
    <property type="entry name" value="ABC-3"/>
    <property type="match status" value="1"/>
</dbReference>
<evidence type="ECO:0000256" key="7">
    <source>
        <dbReference type="SAM" id="Phobius"/>
    </source>
</evidence>
<feature type="transmembrane region" description="Helical" evidence="7">
    <location>
        <begin position="91"/>
        <end position="112"/>
    </location>
</feature>